<keyword evidence="1" id="KW-1133">Transmembrane helix</keyword>
<accession>A0A392PU22</accession>
<keyword evidence="1" id="KW-0472">Membrane</keyword>
<dbReference type="AlphaFoldDB" id="A0A392PU22"/>
<name>A0A392PU22_9FABA</name>
<sequence length="53" mass="5588">IASKFGPEFLLKLYLAGAIGGSVFYLVHQAYKAQTSKGWGAISASKEVALVSL</sequence>
<keyword evidence="1" id="KW-0812">Transmembrane</keyword>
<organism evidence="2 3">
    <name type="scientific">Trifolium medium</name>
    <dbReference type="NCBI Taxonomy" id="97028"/>
    <lineage>
        <taxon>Eukaryota</taxon>
        <taxon>Viridiplantae</taxon>
        <taxon>Streptophyta</taxon>
        <taxon>Embryophyta</taxon>
        <taxon>Tracheophyta</taxon>
        <taxon>Spermatophyta</taxon>
        <taxon>Magnoliopsida</taxon>
        <taxon>eudicotyledons</taxon>
        <taxon>Gunneridae</taxon>
        <taxon>Pentapetalae</taxon>
        <taxon>rosids</taxon>
        <taxon>fabids</taxon>
        <taxon>Fabales</taxon>
        <taxon>Fabaceae</taxon>
        <taxon>Papilionoideae</taxon>
        <taxon>50 kb inversion clade</taxon>
        <taxon>NPAAA clade</taxon>
        <taxon>Hologalegina</taxon>
        <taxon>IRL clade</taxon>
        <taxon>Trifolieae</taxon>
        <taxon>Trifolium</taxon>
    </lineage>
</organism>
<feature type="non-terminal residue" evidence="2">
    <location>
        <position position="1"/>
    </location>
</feature>
<evidence type="ECO:0000256" key="1">
    <source>
        <dbReference type="SAM" id="Phobius"/>
    </source>
</evidence>
<feature type="transmembrane region" description="Helical" evidence="1">
    <location>
        <begin position="13"/>
        <end position="31"/>
    </location>
</feature>
<reference evidence="2 3" key="1">
    <citation type="journal article" date="2018" name="Front. Plant Sci.">
        <title>Red Clover (Trifolium pratense) and Zigzag Clover (T. medium) - A Picture of Genomic Similarities and Differences.</title>
        <authorList>
            <person name="Dluhosova J."/>
            <person name="Istvanek J."/>
            <person name="Nedelnik J."/>
            <person name="Repkova J."/>
        </authorList>
    </citation>
    <scope>NUCLEOTIDE SEQUENCE [LARGE SCALE GENOMIC DNA]</scope>
    <source>
        <strain evidence="3">cv. 10/8</strain>
        <tissue evidence="2">Leaf</tissue>
    </source>
</reference>
<dbReference type="Proteomes" id="UP000265520">
    <property type="component" value="Unassembled WGS sequence"/>
</dbReference>
<proteinExistence type="predicted"/>
<evidence type="ECO:0000313" key="3">
    <source>
        <dbReference type="Proteomes" id="UP000265520"/>
    </source>
</evidence>
<dbReference type="EMBL" id="LXQA010094450">
    <property type="protein sequence ID" value="MCI14950.1"/>
    <property type="molecule type" value="Genomic_DNA"/>
</dbReference>
<keyword evidence="3" id="KW-1185">Reference proteome</keyword>
<protein>
    <submittedName>
        <fullName evidence="2">Rhomboid protein 1 mitochondrial-like</fullName>
    </submittedName>
</protein>
<comment type="caution">
    <text evidence="2">The sequence shown here is derived from an EMBL/GenBank/DDBJ whole genome shotgun (WGS) entry which is preliminary data.</text>
</comment>
<evidence type="ECO:0000313" key="2">
    <source>
        <dbReference type="EMBL" id="MCI14950.1"/>
    </source>
</evidence>